<dbReference type="OrthoDB" id="9804010at2"/>
<gene>
    <name evidence="1" type="primary">osmC</name>
    <name evidence="1" type="ORF">DTL3_1686</name>
</gene>
<dbReference type="PANTHER" id="PTHR34352:SF1">
    <property type="entry name" value="PROTEIN YHFA"/>
    <property type="match status" value="1"/>
</dbReference>
<organism evidence="1 2">
    <name type="scientific">Defluviitoga tunisiensis</name>
    <dbReference type="NCBI Taxonomy" id="1006576"/>
    <lineage>
        <taxon>Bacteria</taxon>
        <taxon>Thermotogati</taxon>
        <taxon>Thermotogota</taxon>
        <taxon>Thermotogae</taxon>
        <taxon>Petrotogales</taxon>
        <taxon>Petrotogaceae</taxon>
        <taxon>Defluviitoga</taxon>
    </lineage>
</organism>
<dbReference type="EMBL" id="LN824141">
    <property type="protein sequence ID" value="CEP78974.1"/>
    <property type="molecule type" value="Genomic_DNA"/>
</dbReference>
<keyword evidence="2" id="KW-1185">Reference proteome</keyword>
<dbReference type="PANTHER" id="PTHR34352">
    <property type="entry name" value="PROTEIN YHFA"/>
    <property type="match status" value="1"/>
</dbReference>
<protein>
    <submittedName>
        <fullName evidence="1">Osmotically inducible protein C</fullName>
    </submittedName>
</protein>
<dbReference type="Proteomes" id="UP000032809">
    <property type="component" value="Chromosome I"/>
</dbReference>
<accession>A0A0C7P567</accession>
<dbReference type="RefSeq" id="WP_045088318.1">
    <property type="nucleotide sequence ID" value="NZ_LN824141.1"/>
</dbReference>
<dbReference type="STRING" id="1006576.DTL3_1686"/>
<dbReference type="InterPro" id="IPR003718">
    <property type="entry name" value="OsmC/Ohr_fam"/>
</dbReference>
<proteinExistence type="predicted"/>
<dbReference type="Gene3D" id="3.30.300.20">
    <property type="match status" value="1"/>
</dbReference>
<reference evidence="2" key="1">
    <citation type="submission" date="2014-11" db="EMBL/GenBank/DDBJ databases">
        <authorList>
            <person name="Wibberg D."/>
        </authorList>
    </citation>
    <scope>NUCLEOTIDE SEQUENCE [LARGE SCALE GENOMIC DNA]</scope>
    <source>
        <strain evidence="2">L3</strain>
    </source>
</reference>
<sequence length="138" mass="15668">MTEFLVKNLHGSHFYMKTPSGHDVHIDAGVDNNGYDSAPRPMEYLIAGLAGCTGMDVVSILKKMRVDFEEFNLRVLTERNEDHPKKYNKIHVIYEFKGDNLPIDKLERAAKLSQEKYCGAIASFRGSVDITYEVKIVD</sequence>
<dbReference type="HOGENOM" id="CLU_114057_1_0_0"/>
<dbReference type="Gene3D" id="2.20.25.10">
    <property type="match status" value="1"/>
</dbReference>
<evidence type="ECO:0000313" key="2">
    <source>
        <dbReference type="Proteomes" id="UP000032809"/>
    </source>
</evidence>
<dbReference type="Pfam" id="PF02566">
    <property type="entry name" value="OsmC"/>
    <property type="match status" value="1"/>
</dbReference>
<dbReference type="InterPro" id="IPR036102">
    <property type="entry name" value="OsmC/Ohrsf"/>
</dbReference>
<evidence type="ECO:0000313" key="1">
    <source>
        <dbReference type="EMBL" id="CEP78974.1"/>
    </source>
</evidence>
<dbReference type="PATRIC" id="fig|1006576.9.peg.1683"/>
<name>A0A0C7P567_DEFTU</name>
<dbReference type="InterPro" id="IPR015946">
    <property type="entry name" value="KH_dom-like_a/b"/>
</dbReference>
<dbReference type="AlphaFoldDB" id="A0A0C7P567"/>
<dbReference type="SUPFAM" id="SSF82784">
    <property type="entry name" value="OsmC-like"/>
    <property type="match status" value="1"/>
</dbReference>
<dbReference type="KEGG" id="dtn:DTL3_1686"/>